<feature type="domain" description="Aminotransferase-like plant mobile" evidence="2">
    <location>
        <begin position="134"/>
        <end position="308"/>
    </location>
</feature>
<dbReference type="AlphaFoldDB" id="A0AAU9RCI0"/>
<dbReference type="EMBL" id="OU466857">
    <property type="protein sequence ID" value="CAH2036405.1"/>
    <property type="molecule type" value="Genomic_DNA"/>
</dbReference>
<accession>A0AAU9RCI0</accession>
<name>A0AAU9RCI0_THLAR</name>
<keyword evidence="4" id="KW-1185">Reference proteome</keyword>
<dbReference type="InterPro" id="IPR019557">
    <property type="entry name" value="AminoTfrase-like_pln_mobile"/>
</dbReference>
<feature type="region of interest" description="Disordered" evidence="1">
    <location>
        <begin position="1"/>
        <end position="30"/>
    </location>
</feature>
<feature type="compositionally biased region" description="Basic and acidic residues" evidence="1">
    <location>
        <begin position="299"/>
        <end position="317"/>
    </location>
</feature>
<feature type="compositionally biased region" description="Basic and acidic residues" evidence="1">
    <location>
        <begin position="367"/>
        <end position="377"/>
    </location>
</feature>
<evidence type="ECO:0000259" key="2">
    <source>
        <dbReference type="Pfam" id="PF10536"/>
    </source>
</evidence>
<feature type="region of interest" description="Disordered" evidence="1">
    <location>
        <begin position="470"/>
        <end position="499"/>
    </location>
</feature>
<proteinExistence type="predicted"/>
<feature type="region of interest" description="Disordered" evidence="1">
    <location>
        <begin position="297"/>
        <end position="340"/>
    </location>
</feature>
<reference evidence="3 4" key="1">
    <citation type="submission" date="2022-03" db="EMBL/GenBank/DDBJ databases">
        <authorList>
            <person name="Nunn A."/>
            <person name="Chopra R."/>
            <person name="Nunn A."/>
            <person name="Contreras Garrido A."/>
        </authorList>
    </citation>
    <scope>NUCLEOTIDE SEQUENCE [LARGE SCALE GENOMIC DNA]</scope>
</reference>
<gene>
    <name evidence="3" type="ORF">TAV2_LOCUS1563</name>
</gene>
<dbReference type="GO" id="GO:0010073">
    <property type="term" value="P:meristem maintenance"/>
    <property type="evidence" value="ECO:0007669"/>
    <property type="project" value="InterPro"/>
</dbReference>
<dbReference type="PANTHER" id="PTHR46033:SF73">
    <property type="entry name" value="AMINOTRANSFERASE-LIKE, MOBILE DOMAIN PROTEIN-RELATED"/>
    <property type="match status" value="1"/>
</dbReference>
<sequence>MPSPSEISRPRRNKTPCLTPTSIDGPELPLPRCDNRPASSPDLKALSLSVDFRGWRFASKKFRHWAHKLSKTHEPTWKKAGIFEAIMASTKKIHKDTSLVLAVAEKWCPRTKSFLFPWGEATITLQDVMLLLGIALAPAVLAHLYAELTLLRDHIRAFDRSDFPLKTDLSALFKLVQVWTWERFRKLQPPKPNPMLLGEPRLALWHDLKQRARDARKILKNSKIDGFEWRPYTKVVKNWEYPRLISQREVFARCTKVSKLVGIGYVEHYLPNRVASQFGMVQDVPCLVNRKNLSPEAALKGEKSRNERGKSMKRPREDDESTMVRCQTQIPSDNDDEADDDKLTFSQRLKRRFSEAYSGGDAYETVPPHEIEQRNEDTGETGSKAGMSMVLSPSDENNFSDPPAGFDGALDIGLSPPETMQACDDADLDVHGTNADKETMLVDGSKEPDCLLHKDGGIVGADAYETVPQTEQMNEETDEGGKEAKRAMKRRNMASACLI</sequence>
<organism evidence="3 4">
    <name type="scientific">Thlaspi arvense</name>
    <name type="common">Field penny-cress</name>
    <dbReference type="NCBI Taxonomy" id="13288"/>
    <lineage>
        <taxon>Eukaryota</taxon>
        <taxon>Viridiplantae</taxon>
        <taxon>Streptophyta</taxon>
        <taxon>Embryophyta</taxon>
        <taxon>Tracheophyta</taxon>
        <taxon>Spermatophyta</taxon>
        <taxon>Magnoliopsida</taxon>
        <taxon>eudicotyledons</taxon>
        <taxon>Gunneridae</taxon>
        <taxon>Pentapetalae</taxon>
        <taxon>rosids</taxon>
        <taxon>malvids</taxon>
        <taxon>Brassicales</taxon>
        <taxon>Brassicaceae</taxon>
        <taxon>Thlaspideae</taxon>
        <taxon>Thlaspi</taxon>
    </lineage>
</organism>
<dbReference type="Proteomes" id="UP000836841">
    <property type="component" value="Chromosome 1"/>
</dbReference>
<protein>
    <recommendedName>
        <fullName evidence="2">Aminotransferase-like plant mobile domain-containing protein</fullName>
    </recommendedName>
</protein>
<dbReference type="PANTHER" id="PTHR46033">
    <property type="entry name" value="PROTEIN MAIN-LIKE 2"/>
    <property type="match status" value="1"/>
</dbReference>
<evidence type="ECO:0000313" key="4">
    <source>
        <dbReference type="Proteomes" id="UP000836841"/>
    </source>
</evidence>
<dbReference type="Pfam" id="PF10536">
    <property type="entry name" value="PMD"/>
    <property type="match status" value="1"/>
</dbReference>
<feature type="region of interest" description="Disordered" evidence="1">
    <location>
        <begin position="359"/>
        <end position="382"/>
    </location>
</feature>
<dbReference type="InterPro" id="IPR044824">
    <property type="entry name" value="MAIN-like"/>
</dbReference>
<evidence type="ECO:0000313" key="3">
    <source>
        <dbReference type="EMBL" id="CAH2036405.1"/>
    </source>
</evidence>
<evidence type="ECO:0000256" key="1">
    <source>
        <dbReference type="SAM" id="MobiDB-lite"/>
    </source>
</evidence>